<dbReference type="OrthoDB" id="9814407at2"/>
<dbReference type="KEGG" id="pfn:HZ99_07460"/>
<feature type="domain" description="YCII-related" evidence="2">
    <location>
        <begin position="1"/>
        <end position="74"/>
    </location>
</feature>
<reference evidence="3 4" key="1">
    <citation type="submission" date="2018-06" db="EMBL/GenBank/DDBJ databases">
        <authorList>
            <consortium name="Pathogen Informatics"/>
            <person name="Doyle S."/>
        </authorList>
    </citation>
    <scope>NUCLEOTIDE SEQUENCE [LARGE SCALE GENOMIC DNA]</scope>
    <source>
        <strain evidence="3 4">NCTC10392</strain>
    </source>
</reference>
<dbReference type="AlphaFoldDB" id="A0A379IHY1"/>
<gene>
    <name evidence="3" type="ORF">NCTC10392_03813</name>
</gene>
<name>A0A379IHY1_PSEFL</name>
<evidence type="ECO:0000313" key="4">
    <source>
        <dbReference type="Proteomes" id="UP000255125"/>
    </source>
</evidence>
<sequence>MFFIILRFTGDEVRAAEFMDGHMAYIKKGFDDGVFLVGGPILPAQGGGIIAHGISRSELEALVSSDPFVIEHVVEPEILEVNPLHMDKRLESILR</sequence>
<evidence type="ECO:0000259" key="2">
    <source>
        <dbReference type="Pfam" id="PF03795"/>
    </source>
</evidence>
<dbReference type="InterPro" id="IPR005545">
    <property type="entry name" value="YCII"/>
</dbReference>
<dbReference type="PANTHER" id="PTHR37828">
    <property type="entry name" value="GSR2449 PROTEIN"/>
    <property type="match status" value="1"/>
</dbReference>
<dbReference type="Gene3D" id="3.30.70.1060">
    <property type="entry name" value="Dimeric alpha+beta barrel"/>
    <property type="match status" value="1"/>
</dbReference>
<organism evidence="3 4">
    <name type="scientific">Pseudomonas fluorescens</name>
    <dbReference type="NCBI Taxonomy" id="294"/>
    <lineage>
        <taxon>Bacteria</taxon>
        <taxon>Pseudomonadati</taxon>
        <taxon>Pseudomonadota</taxon>
        <taxon>Gammaproteobacteria</taxon>
        <taxon>Pseudomonadales</taxon>
        <taxon>Pseudomonadaceae</taxon>
        <taxon>Pseudomonas</taxon>
    </lineage>
</organism>
<comment type="similarity">
    <text evidence="1">Belongs to the YciI family.</text>
</comment>
<dbReference type="Pfam" id="PF03795">
    <property type="entry name" value="YCII"/>
    <property type="match status" value="1"/>
</dbReference>
<dbReference type="PANTHER" id="PTHR37828:SF1">
    <property type="entry name" value="YCII-RELATED DOMAIN-CONTAINING PROTEIN"/>
    <property type="match status" value="1"/>
</dbReference>
<dbReference type="Proteomes" id="UP000255125">
    <property type="component" value="Unassembled WGS sequence"/>
</dbReference>
<accession>A0A379IHY1</accession>
<dbReference type="RefSeq" id="WP_038442040.1">
    <property type="nucleotide sequence ID" value="NZ_CP008896.1"/>
</dbReference>
<dbReference type="SUPFAM" id="SSF54909">
    <property type="entry name" value="Dimeric alpha+beta barrel"/>
    <property type="match status" value="1"/>
</dbReference>
<evidence type="ECO:0000313" key="3">
    <source>
        <dbReference type="EMBL" id="SUD31873.1"/>
    </source>
</evidence>
<evidence type="ECO:0000256" key="1">
    <source>
        <dbReference type="ARBA" id="ARBA00007689"/>
    </source>
</evidence>
<dbReference type="InterPro" id="IPR011008">
    <property type="entry name" value="Dimeric_a/b-barrel"/>
</dbReference>
<proteinExistence type="inferred from homology"/>
<protein>
    <recommendedName>
        <fullName evidence="2">YCII-related domain-containing protein</fullName>
    </recommendedName>
</protein>
<dbReference type="EMBL" id="UGUS01000002">
    <property type="protein sequence ID" value="SUD31873.1"/>
    <property type="molecule type" value="Genomic_DNA"/>
</dbReference>